<feature type="region of interest" description="Disordered" evidence="1">
    <location>
        <begin position="26"/>
        <end position="65"/>
    </location>
</feature>
<dbReference type="AlphaFoldDB" id="A0A845LV27"/>
<reference evidence="2 3" key="1">
    <citation type="submission" date="2019-12" db="EMBL/GenBank/DDBJ databases">
        <title>Maritimibacter sp. nov. sp. isolated from sea sand.</title>
        <authorList>
            <person name="Kim J."/>
            <person name="Jeong S.E."/>
            <person name="Jung H.S."/>
            <person name="Jeon C.O."/>
        </authorList>
    </citation>
    <scope>NUCLEOTIDE SEQUENCE [LARGE SCALE GENOMIC DNA]</scope>
    <source>
        <strain evidence="2 3">DP07</strain>
    </source>
</reference>
<dbReference type="EMBL" id="WTUX01000003">
    <property type="protein sequence ID" value="MZR11665.1"/>
    <property type="molecule type" value="Genomic_DNA"/>
</dbReference>
<evidence type="ECO:0000256" key="1">
    <source>
        <dbReference type="SAM" id="MobiDB-lite"/>
    </source>
</evidence>
<organism evidence="2 3">
    <name type="scientific">Maritimibacter harenae</name>
    <dbReference type="NCBI Taxonomy" id="2606218"/>
    <lineage>
        <taxon>Bacteria</taxon>
        <taxon>Pseudomonadati</taxon>
        <taxon>Pseudomonadota</taxon>
        <taxon>Alphaproteobacteria</taxon>
        <taxon>Rhodobacterales</taxon>
        <taxon>Roseobacteraceae</taxon>
        <taxon>Maritimibacter</taxon>
    </lineage>
</organism>
<evidence type="ECO:0000313" key="2">
    <source>
        <dbReference type="EMBL" id="MZR11665.1"/>
    </source>
</evidence>
<feature type="compositionally biased region" description="Basic and acidic residues" evidence="1">
    <location>
        <begin position="26"/>
        <end position="41"/>
    </location>
</feature>
<sequence>MSDLNQQHARVLENLIPQLERRIEQAREESRHAEAEELRREVMHHRQVLASLQSKPAHGDDNLET</sequence>
<keyword evidence="3" id="KW-1185">Reference proteome</keyword>
<comment type="caution">
    <text evidence="2">The sequence shown here is derived from an EMBL/GenBank/DDBJ whole genome shotgun (WGS) entry which is preliminary data.</text>
</comment>
<gene>
    <name evidence="2" type="ORF">GQE99_01330</name>
</gene>
<dbReference type="RefSeq" id="WP_161349793.1">
    <property type="nucleotide sequence ID" value="NZ_WTUX01000003.1"/>
</dbReference>
<protein>
    <submittedName>
        <fullName evidence="2">Uncharacterized protein</fullName>
    </submittedName>
</protein>
<name>A0A845LV27_9RHOB</name>
<evidence type="ECO:0000313" key="3">
    <source>
        <dbReference type="Proteomes" id="UP000467322"/>
    </source>
</evidence>
<accession>A0A845LV27</accession>
<dbReference type="Proteomes" id="UP000467322">
    <property type="component" value="Unassembled WGS sequence"/>
</dbReference>
<proteinExistence type="predicted"/>